<evidence type="ECO:0000256" key="11">
    <source>
        <dbReference type="ARBA" id="ARBA00039381"/>
    </source>
</evidence>
<evidence type="ECO:0000256" key="8">
    <source>
        <dbReference type="ARBA" id="ARBA00022989"/>
    </source>
</evidence>
<reference evidence="14" key="1">
    <citation type="submission" date="2017-02" db="EMBL/GenBank/DDBJ databases">
        <authorList>
            <person name="Varghese N."/>
            <person name="Submissions S."/>
        </authorList>
    </citation>
    <scope>NUCLEOTIDE SEQUENCE [LARGE SCALE GENOMIC DNA]</scope>
    <source>
        <strain evidence="14">DSM 22720</strain>
    </source>
</reference>
<evidence type="ECO:0000256" key="10">
    <source>
        <dbReference type="ARBA" id="ARBA00025439"/>
    </source>
</evidence>
<keyword evidence="6" id="KW-0997">Cell inner membrane</keyword>
<dbReference type="Pfam" id="PF02653">
    <property type="entry name" value="BPD_transp_2"/>
    <property type="match status" value="1"/>
</dbReference>
<dbReference type="RefSeq" id="WP_198557107.1">
    <property type="nucleotide sequence ID" value="NZ_FUXU01000020.1"/>
</dbReference>
<evidence type="ECO:0000256" key="1">
    <source>
        <dbReference type="ARBA" id="ARBA00004429"/>
    </source>
</evidence>
<dbReference type="PANTHER" id="PTHR32196">
    <property type="entry name" value="ABC TRANSPORTER PERMEASE PROTEIN YPHD-RELATED-RELATED"/>
    <property type="match status" value="1"/>
</dbReference>
<evidence type="ECO:0000256" key="5">
    <source>
        <dbReference type="ARBA" id="ARBA00022475"/>
    </source>
</evidence>
<dbReference type="EMBL" id="FUXU01000020">
    <property type="protein sequence ID" value="SKA53369.1"/>
    <property type="molecule type" value="Genomic_DNA"/>
</dbReference>
<dbReference type="GO" id="GO:0005886">
    <property type="term" value="C:plasma membrane"/>
    <property type="evidence" value="ECO:0007669"/>
    <property type="project" value="UniProtKB-SubCell"/>
</dbReference>
<gene>
    <name evidence="13" type="ORF">SAMN02745132_01954</name>
</gene>
<dbReference type="CDD" id="cd06579">
    <property type="entry name" value="TM_PBP1_transp_AraH_like"/>
    <property type="match status" value="1"/>
</dbReference>
<evidence type="ECO:0000313" key="13">
    <source>
        <dbReference type="EMBL" id="SKA53369.1"/>
    </source>
</evidence>
<keyword evidence="8 12" id="KW-1133">Transmembrane helix</keyword>
<keyword evidence="9 12" id="KW-0472">Membrane</keyword>
<protein>
    <recommendedName>
        <fullName evidence="11">Autoinducer 2 import system permease protein LsrD</fullName>
    </recommendedName>
</protein>
<feature type="transmembrane region" description="Helical" evidence="12">
    <location>
        <begin position="135"/>
        <end position="153"/>
    </location>
</feature>
<dbReference type="GO" id="GO:0022857">
    <property type="term" value="F:transmembrane transporter activity"/>
    <property type="evidence" value="ECO:0007669"/>
    <property type="project" value="InterPro"/>
</dbReference>
<evidence type="ECO:0000256" key="3">
    <source>
        <dbReference type="ARBA" id="ARBA00011262"/>
    </source>
</evidence>
<feature type="transmembrane region" description="Helical" evidence="12">
    <location>
        <begin position="109"/>
        <end position="128"/>
    </location>
</feature>
<evidence type="ECO:0000256" key="2">
    <source>
        <dbReference type="ARBA" id="ARBA00007942"/>
    </source>
</evidence>
<evidence type="ECO:0000256" key="6">
    <source>
        <dbReference type="ARBA" id="ARBA00022519"/>
    </source>
</evidence>
<evidence type="ECO:0000256" key="9">
    <source>
        <dbReference type="ARBA" id="ARBA00023136"/>
    </source>
</evidence>
<evidence type="ECO:0000256" key="7">
    <source>
        <dbReference type="ARBA" id="ARBA00022692"/>
    </source>
</evidence>
<keyword evidence="5" id="KW-1003">Cell membrane</keyword>
<comment type="subcellular location">
    <subcellularLocation>
        <location evidence="1">Cell inner membrane</location>
        <topology evidence="1">Multi-pass membrane protein</topology>
    </subcellularLocation>
</comment>
<dbReference type="InterPro" id="IPR001851">
    <property type="entry name" value="ABC_transp_permease"/>
</dbReference>
<evidence type="ECO:0000256" key="12">
    <source>
        <dbReference type="SAM" id="Phobius"/>
    </source>
</evidence>
<name>A0A1T4UKZ4_9GAMM</name>
<dbReference type="Proteomes" id="UP000190162">
    <property type="component" value="Unassembled WGS sequence"/>
</dbReference>
<keyword evidence="7 12" id="KW-0812">Transmembrane</keyword>
<comment type="subunit">
    <text evidence="3">The complex is composed of two ATP-binding proteins (LsrA), two transmembrane proteins (LsrC and LsrD) and a solute-binding protein (LsrB).</text>
</comment>
<comment type="similarity">
    <text evidence="2">Belongs to the binding-protein-dependent transport system permease family. AraH/RbsC subfamily.</text>
</comment>
<proteinExistence type="inferred from homology"/>
<feature type="transmembrane region" description="Helical" evidence="12">
    <location>
        <begin position="226"/>
        <end position="244"/>
    </location>
</feature>
<evidence type="ECO:0000256" key="4">
    <source>
        <dbReference type="ARBA" id="ARBA00022448"/>
    </source>
</evidence>
<feature type="transmembrane region" description="Helical" evidence="12">
    <location>
        <begin position="173"/>
        <end position="195"/>
    </location>
</feature>
<accession>A0A1T4UKZ4</accession>
<dbReference type="AlphaFoldDB" id="A0A1T4UKZ4"/>
<feature type="transmembrane region" description="Helical" evidence="12">
    <location>
        <begin position="28"/>
        <end position="49"/>
    </location>
</feature>
<comment type="function">
    <text evidence="10">Part of the ABC transporter complex LsrABCD involved in autoinducer 2 (AI-2) import. Probably responsible for the translocation of the substrate across the membrane.</text>
</comment>
<keyword evidence="4" id="KW-0813">Transport</keyword>
<organism evidence="13 14">
    <name type="scientific">Enterovibrio nigricans DSM 22720</name>
    <dbReference type="NCBI Taxonomy" id="1121868"/>
    <lineage>
        <taxon>Bacteria</taxon>
        <taxon>Pseudomonadati</taxon>
        <taxon>Pseudomonadota</taxon>
        <taxon>Gammaproteobacteria</taxon>
        <taxon>Vibrionales</taxon>
        <taxon>Vibrionaceae</taxon>
        <taxon>Enterovibrio</taxon>
    </lineage>
</organism>
<evidence type="ECO:0000313" key="14">
    <source>
        <dbReference type="Proteomes" id="UP000190162"/>
    </source>
</evidence>
<keyword evidence="14" id="KW-1185">Reference proteome</keyword>
<sequence>MSKLNSSEQSETAVKGITFSAKFKSWEFFLIVITTIVFVVNSFTSPYFLDPWNLSDATFNFTEKAIVALPLALLIICREIDLSVASNIALCSVVMGLAAQYGWPLPMIIASALVVGTLCGFVNGYVVTKFEIPSIVVTIGTMSFYRGITYIILGDEVLKNYPASFEFFGQGYVYWIFSFEFISFLVLAVIFYILLHRTNFGRRTYAIGNNPMAAFFSGINVNRHRLILFSLVGLFCGIASLMLTSRLGSTRPTIALGWELSIITMVVLGG</sequence>
<dbReference type="PANTHER" id="PTHR32196:SF71">
    <property type="entry name" value="AUTOINDUCER 2 IMPORT SYSTEM PERMEASE PROTEIN LSRD"/>
    <property type="match status" value="1"/>
</dbReference>